<keyword evidence="1" id="KW-0732">Signal</keyword>
<name>A0ABT7CZR5_9ACTN</name>
<keyword evidence="3" id="KW-1185">Reference proteome</keyword>
<gene>
    <name evidence="2" type="ORF">P5W92_01320</name>
</gene>
<dbReference type="Proteomes" id="UP001237194">
    <property type="component" value="Unassembled WGS sequence"/>
</dbReference>
<reference evidence="2 3" key="1">
    <citation type="submission" date="2023-04" db="EMBL/GenBank/DDBJ databases">
        <title>A novel species of the genus Streptomyces: Streptomyces pakalii sp. nov. isolated from a Mexican soil jungle.</title>
        <authorList>
            <person name="Chavez-Hernandez M.A."/>
            <person name="Ortiz-Alvarez J."/>
            <person name="Villa-Tanaca L."/>
            <person name="Hernandez-Rodriguez C."/>
        </authorList>
    </citation>
    <scope>NUCLEOTIDE SEQUENCE [LARGE SCALE GENOMIC DNA]</scope>
    <source>
        <strain evidence="2 3">ENCB-J15</strain>
    </source>
</reference>
<evidence type="ECO:0000313" key="2">
    <source>
        <dbReference type="EMBL" id="MDJ1639037.1"/>
    </source>
</evidence>
<feature type="chain" id="PRO_5045565228" description="Secreted protein" evidence="1">
    <location>
        <begin position="24"/>
        <end position="159"/>
    </location>
</feature>
<accession>A0ABT7CZR5</accession>
<dbReference type="RefSeq" id="WP_283890154.1">
    <property type="nucleotide sequence ID" value="NZ_JARWAF010000001.1"/>
</dbReference>
<evidence type="ECO:0008006" key="4">
    <source>
        <dbReference type="Google" id="ProtNLM"/>
    </source>
</evidence>
<sequence length="159" mass="17209">MRRLLAIGAAIGAVVFAGTAALADNNGQAPRAVDTPPVAVEDFAYPQADKIFKEQGILLKRGDGHIVLADCASATDLLEVWARGKDRFCFRVTGDQGYLSLELPAVYGVKGNAYETEVNMTVEGEEKTFEVDKNAWTPVGETADPEERDHLLLEIVSTK</sequence>
<evidence type="ECO:0000313" key="3">
    <source>
        <dbReference type="Proteomes" id="UP001237194"/>
    </source>
</evidence>
<dbReference type="EMBL" id="JARWAF010000001">
    <property type="protein sequence ID" value="MDJ1639037.1"/>
    <property type="molecule type" value="Genomic_DNA"/>
</dbReference>
<feature type="signal peptide" evidence="1">
    <location>
        <begin position="1"/>
        <end position="23"/>
    </location>
</feature>
<evidence type="ECO:0000256" key="1">
    <source>
        <dbReference type="SAM" id="SignalP"/>
    </source>
</evidence>
<organism evidence="2 3">
    <name type="scientific">Streptomyces pakalii</name>
    <dbReference type="NCBI Taxonomy" id="3036494"/>
    <lineage>
        <taxon>Bacteria</taxon>
        <taxon>Bacillati</taxon>
        <taxon>Actinomycetota</taxon>
        <taxon>Actinomycetes</taxon>
        <taxon>Kitasatosporales</taxon>
        <taxon>Streptomycetaceae</taxon>
        <taxon>Streptomyces</taxon>
    </lineage>
</organism>
<protein>
    <recommendedName>
        <fullName evidence="4">Secreted protein</fullName>
    </recommendedName>
</protein>
<comment type="caution">
    <text evidence="2">The sequence shown here is derived from an EMBL/GenBank/DDBJ whole genome shotgun (WGS) entry which is preliminary data.</text>
</comment>
<proteinExistence type="predicted"/>